<dbReference type="Pfam" id="PF01850">
    <property type="entry name" value="PIN"/>
    <property type="match status" value="1"/>
</dbReference>
<keyword evidence="5 6" id="KW-0460">Magnesium</keyword>
<keyword evidence="3 6" id="KW-0479">Metal-binding</keyword>
<protein>
    <recommendedName>
        <fullName evidence="6">Ribonuclease VapC</fullName>
        <shortName evidence="6">RNase VapC</shortName>
        <ecNumber evidence="6">3.1.-.-</ecNumber>
    </recommendedName>
    <alternativeName>
        <fullName evidence="6">Toxin VapC</fullName>
    </alternativeName>
</protein>
<comment type="similarity">
    <text evidence="6">Belongs to the PINc/VapC protein family.</text>
</comment>
<dbReference type="AlphaFoldDB" id="A0A5N6BKJ3"/>
<evidence type="ECO:0000259" key="7">
    <source>
        <dbReference type="Pfam" id="PF01850"/>
    </source>
</evidence>
<gene>
    <name evidence="6" type="primary">vapC</name>
    <name evidence="8" type="ORF">FH610_031280</name>
</gene>
<dbReference type="EC" id="3.1.-.-" evidence="6"/>
<dbReference type="HAMAP" id="MF_00265">
    <property type="entry name" value="VapC_Nob1"/>
    <property type="match status" value="1"/>
</dbReference>
<dbReference type="GO" id="GO:0000287">
    <property type="term" value="F:magnesium ion binding"/>
    <property type="evidence" value="ECO:0007669"/>
    <property type="project" value="UniProtKB-UniRule"/>
</dbReference>
<keyword evidence="1 6" id="KW-1277">Toxin-antitoxin system</keyword>
<proteinExistence type="inferred from homology"/>
<evidence type="ECO:0000256" key="3">
    <source>
        <dbReference type="ARBA" id="ARBA00022723"/>
    </source>
</evidence>
<evidence type="ECO:0000256" key="2">
    <source>
        <dbReference type="ARBA" id="ARBA00022722"/>
    </source>
</evidence>
<evidence type="ECO:0000313" key="9">
    <source>
        <dbReference type="Proteomes" id="UP000313066"/>
    </source>
</evidence>
<keyword evidence="9" id="KW-1185">Reference proteome</keyword>
<dbReference type="EMBL" id="VDMA02000020">
    <property type="protein sequence ID" value="KAB8180760.1"/>
    <property type="molecule type" value="Genomic_DNA"/>
</dbReference>
<dbReference type="InterPro" id="IPR002716">
    <property type="entry name" value="PIN_dom"/>
</dbReference>
<evidence type="ECO:0000256" key="4">
    <source>
        <dbReference type="ARBA" id="ARBA00022801"/>
    </source>
</evidence>
<dbReference type="GO" id="GO:0016787">
    <property type="term" value="F:hydrolase activity"/>
    <property type="evidence" value="ECO:0007669"/>
    <property type="project" value="UniProtKB-KW"/>
</dbReference>
<dbReference type="GO" id="GO:0090729">
    <property type="term" value="F:toxin activity"/>
    <property type="evidence" value="ECO:0007669"/>
    <property type="project" value="UniProtKB-KW"/>
</dbReference>
<keyword evidence="6" id="KW-0800">Toxin</keyword>
<dbReference type="Proteomes" id="UP000313066">
    <property type="component" value="Unassembled WGS sequence"/>
</dbReference>
<dbReference type="SUPFAM" id="SSF88723">
    <property type="entry name" value="PIN domain-like"/>
    <property type="match status" value="1"/>
</dbReference>
<name>A0A5N6BKJ3_9ACTN</name>
<dbReference type="Gene3D" id="3.40.50.1010">
    <property type="entry name" value="5'-nuclease"/>
    <property type="match status" value="1"/>
</dbReference>
<sequence length="137" mass="14782">MTILLDTGPLVAALDADDKDHARCADLLQTAPGPLLVPVTVVVEVCWLVEKYRGALAEAAFLTSIESGDLELISLEQKDVTRIAELVRLYKNLPLGAVDASVIAIAERLGLPAVATLDRRHFSIVRPRHVAALQLLP</sequence>
<accession>A0A5N6BKJ3</accession>
<evidence type="ECO:0000256" key="5">
    <source>
        <dbReference type="ARBA" id="ARBA00022842"/>
    </source>
</evidence>
<evidence type="ECO:0000256" key="1">
    <source>
        <dbReference type="ARBA" id="ARBA00022649"/>
    </source>
</evidence>
<dbReference type="InterPro" id="IPR022907">
    <property type="entry name" value="VapC_family"/>
</dbReference>
<evidence type="ECO:0000256" key="6">
    <source>
        <dbReference type="HAMAP-Rule" id="MF_00265"/>
    </source>
</evidence>
<feature type="binding site" evidence="6">
    <location>
        <position position="99"/>
    </location>
    <ligand>
        <name>Mg(2+)</name>
        <dbReference type="ChEBI" id="CHEBI:18420"/>
    </ligand>
</feature>
<feature type="binding site" evidence="6">
    <location>
        <position position="6"/>
    </location>
    <ligand>
        <name>Mg(2+)</name>
        <dbReference type="ChEBI" id="CHEBI:18420"/>
    </ligand>
</feature>
<dbReference type="GO" id="GO:0004540">
    <property type="term" value="F:RNA nuclease activity"/>
    <property type="evidence" value="ECO:0007669"/>
    <property type="project" value="InterPro"/>
</dbReference>
<comment type="caution">
    <text evidence="8">The sequence shown here is derived from an EMBL/GenBank/DDBJ whole genome shotgun (WGS) entry which is preliminary data.</text>
</comment>
<comment type="function">
    <text evidence="6">Toxic component of a toxin-antitoxin (TA) system. An RNase.</text>
</comment>
<dbReference type="InterPro" id="IPR029060">
    <property type="entry name" value="PIN-like_dom_sf"/>
</dbReference>
<reference evidence="8 9" key="1">
    <citation type="submission" date="2019-10" db="EMBL/GenBank/DDBJ databases">
        <title>Nonomuraea sp. nov., isolated from Phyllanthus amarus.</title>
        <authorList>
            <person name="Klykleung N."/>
            <person name="Tanasupawat S."/>
        </authorList>
    </citation>
    <scope>NUCLEOTIDE SEQUENCE [LARGE SCALE GENOMIC DNA]</scope>
    <source>
        <strain evidence="8 9">CR1-09</strain>
    </source>
</reference>
<feature type="domain" description="PIN" evidence="7">
    <location>
        <begin position="3"/>
        <end position="122"/>
    </location>
</feature>
<keyword evidence="4 6" id="KW-0378">Hydrolase</keyword>
<dbReference type="RefSeq" id="WP_139578739.1">
    <property type="nucleotide sequence ID" value="NZ_VDMA02000020.1"/>
</dbReference>
<organism evidence="8 9">
    <name type="scientific">Microbispora catharanthi</name>
    <dbReference type="NCBI Taxonomy" id="1712871"/>
    <lineage>
        <taxon>Bacteria</taxon>
        <taxon>Bacillati</taxon>
        <taxon>Actinomycetota</taxon>
        <taxon>Actinomycetes</taxon>
        <taxon>Streptosporangiales</taxon>
        <taxon>Streptosporangiaceae</taxon>
        <taxon>Microbispora</taxon>
    </lineage>
</organism>
<keyword evidence="2 6" id="KW-0540">Nuclease</keyword>
<evidence type="ECO:0000313" key="8">
    <source>
        <dbReference type="EMBL" id="KAB8180760.1"/>
    </source>
</evidence>
<comment type="cofactor">
    <cofactor evidence="6">
        <name>Mg(2+)</name>
        <dbReference type="ChEBI" id="CHEBI:18420"/>
    </cofactor>
</comment>